<reference evidence="5" key="1">
    <citation type="submission" date="2020-04" db="EMBL/GenBank/DDBJ databases">
        <authorList>
            <person name="Alioto T."/>
            <person name="Alioto T."/>
            <person name="Gomez Garrido J."/>
        </authorList>
    </citation>
    <scope>NUCLEOTIDE SEQUENCE</scope>
    <source>
        <strain evidence="5">A484AB</strain>
    </source>
</reference>
<dbReference type="SUPFAM" id="SSF48452">
    <property type="entry name" value="TPR-like"/>
    <property type="match status" value="2"/>
</dbReference>
<dbReference type="Gene3D" id="1.25.40.10">
    <property type="entry name" value="Tetratricopeptide repeat domain"/>
    <property type="match status" value="2"/>
</dbReference>
<evidence type="ECO:0000256" key="2">
    <source>
        <dbReference type="ARBA" id="ARBA00009265"/>
    </source>
</evidence>
<protein>
    <submittedName>
        <fullName evidence="5">NRDE2 homolog</fullName>
    </submittedName>
</protein>
<accession>A0A7D9HU86</accession>
<dbReference type="InterPro" id="IPR013633">
    <property type="entry name" value="NRDE-2"/>
</dbReference>
<feature type="region of interest" description="Disordered" evidence="4">
    <location>
        <begin position="65"/>
        <end position="128"/>
    </location>
</feature>
<comment type="similarity">
    <text evidence="2">Belongs to the NRDE2 family.</text>
</comment>
<dbReference type="Proteomes" id="UP001152795">
    <property type="component" value="Unassembled WGS sequence"/>
</dbReference>
<evidence type="ECO:0000256" key="1">
    <source>
        <dbReference type="ARBA" id="ARBA00004123"/>
    </source>
</evidence>
<sequence>MADKQEEISMSEKSFLFPIISSNSCEKSSATQTRSLFPSVSVPDTKEKESLDWLSNASYNIQAGVSSTLEEQEHESASSHSSNEEEILKVAKSEQTEEKRDRKRRKKDKSRKHKKHKHKKHKKSIDDPKLTKLPSTIWIEESGLEIENAFRIHRKPDYDNRQFGGLYRLDIALHNQNPKLKCLGLTKELEIEQKSKGKEKKKSSQRYWEGCVSSGEVLSFDPTKKSGFGFSSNFSYVPLELPTAVNEENESSTAEKPVSELLSKTRELNQRVRENPNDIQSWLALADLQARQVESSNLTTDSLNRTALEKQKKSCKLSMEKKAAVLEQAVQKNPSCVDLIIAYMNVCSETMNSEAILEKWKRFMFTQPQKTLLWKHYLMFCQSNFSAFSFSATLEVYTKCFTTLSAIQSGKFISHSPDKDIESGVLEIFVQFCQFLRQSGQMEKAIAAFQALIEFNCFSPKSLEEEHSLTSFFETFWDSEVPRFGEENAPGWSSWMEDQPKTSHNIPLSEIFASCNTHDKNSIQEKIISSHSEKPGTWLKLETSREAEQWRPKKTSDDEDENEDPDRIVLFQDISFVLFKISNEKRKFQLLTYFLSFLGIDIHSSSVNLETFLPVLLEDEEQLTSFVDDGHHQSLACGWSYFQNPEDAQQTDMSYRTSVRNIFNQSLECFSDDLQAILATHWLNFERNIFMSEVNLRQRKQCYKAVRKLAKSLLKLEQHRNNLKLWLAFIEIEWVNGNMEETGRIVCSVLEQLQNVTDETSVMKYYHFVRLYCEVEMGLKNGNERNKKATNLECCRNRILPAIFMVVNKACSSVQAILTPAQILKTHKALQEQVTLMLTDLQSWDFGIVDDERKDFLVDFMICYALFQYWSLGIDAAKSVLDSMLSAASSERIQDESFRSPDLNDQQYVFVKFSGSKHHEGVLVFYCKLLQFHSRNNICPVKPLRDLLLSSLSTFPESAFFLHSYARLELRSCTSYSVRRYFDSVLARSKTPVPWLFAILYERQRQKTYQSVTRSPLELTVSQEVKESSDPVTQLPQTGVLHRLRSLYERAIHHSSARHCVAIWRSYMKFEAEIGDLRQAKAIFYQSLQSCAWAKIIYLEAMRIFPELFQDVYDMMEDKELRIRTPLEELDLLLET</sequence>
<dbReference type="GO" id="GO:1902369">
    <property type="term" value="P:negative regulation of RNA catabolic process"/>
    <property type="evidence" value="ECO:0007669"/>
    <property type="project" value="TreeGrafter"/>
</dbReference>
<dbReference type="InterPro" id="IPR011990">
    <property type="entry name" value="TPR-like_helical_dom_sf"/>
</dbReference>
<dbReference type="GO" id="GO:0031048">
    <property type="term" value="P:regulatory ncRNA-mediated heterochromatin formation"/>
    <property type="evidence" value="ECO:0007669"/>
    <property type="project" value="TreeGrafter"/>
</dbReference>
<feature type="region of interest" description="Disordered" evidence="4">
    <location>
        <begin position="26"/>
        <end position="48"/>
    </location>
</feature>
<dbReference type="AlphaFoldDB" id="A0A7D9HU86"/>
<gene>
    <name evidence="5" type="ORF">PACLA_8A073700</name>
</gene>
<dbReference type="SMART" id="SM00386">
    <property type="entry name" value="HAT"/>
    <property type="match status" value="5"/>
</dbReference>
<dbReference type="PANTHER" id="PTHR13471:SF0">
    <property type="entry name" value="NUCLEAR EXOSOME REGULATOR NRDE2"/>
    <property type="match status" value="1"/>
</dbReference>
<dbReference type="GO" id="GO:0006396">
    <property type="term" value="P:RNA processing"/>
    <property type="evidence" value="ECO:0007669"/>
    <property type="project" value="InterPro"/>
</dbReference>
<comment type="caution">
    <text evidence="5">The sequence shown here is derived from an EMBL/GenBank/DDBJ whole genome shotgun (WGS) entry which is preliminary data.</text>
</comment>
<comment type="subcellular location">
    <subcellularLocation>
        <location evidence="1">Nucleus</location>
    </subcellularLocation>
</comment>
<name>A0A7D9HU86_PARCT</name>
<dbReference type="EMBL" id="CACRXK020001399">
    <property type="protein sequence ID" value="CAB3988881.1"/>
    <property type="molecule type" value="Genomic_DNA"/>
</dbReference>
<dbReference type="GO" id="GO:0071013">
    <property type="term" value="C:catalytic step 2 spliceosome"/>
    <property type="evidence" value="ECO:0007669"/>
    <property type="project" value="TreeGrafter"/>
</dbReference>
<feature type="region of interest" description="Disordered" evidence="4">
    <location>
        <begin position="543"/>
        <end position="564"/>
    </location>
</feature>
<evidence type="ECO:0000313" key="5">
    <source>
        <dbReference type="EMBL" id="CAB3988881.1"/>
    </source>
</evidence>
<evidence type="ECO:0000256" key="4">
    <source>
        <dbReference type="SAM" id="MobiDB-lite"/>
    </source>
</evidence>
<keyword evidence="3" id="KW-0539">Nucleus</keyword>
<dbReference type="PANTHER" id="PTHR13471">
    <property type="entry name" value="TETRATRICOPEPTIDE-LIKE HELICAL"/>
    <property type="match status" value="1"/>
</dbReference>
<evidence type="ECO:0000256" key="3">
    <source>
        <dbReference type="ARBA" id="ARBA00023242"/>
    </source>
</evidence>
<dbReference type="InterPro" id="IPR003107">
    <property type="entry name" value="HAT"/>
</dbReference>
<keyword evidence="6" id="KW-1185">Reference proteome</keyword>
<feature type="compositionally biased region" description="Basic residues" evidence="4">
    <location>
        <begin position="101"/>
        <end position="123"/>
    </location>
</feature>
<feature type="compositionally biased region" description="Basic and acidic residues" evidence="4">
    <location>
        <begin position="74"/>
        <end position="100"/>
    </location>
</feature>
<proteinExistence type="inferred from homology"/>
<feature type="compositionally biased region" description="Polar residues" evidence="4">
    <location>
        <begin position="26"/>
        <end position="38"/>
    </location>
</feature>
<dbReference type="Pfam" id="PF08424">
    <property type="entry name" value="NRDE-2"/>
    <property type="match status" value="1"/>
</dbReference>
<evidence type="ECO:0000313" key="6">
    <source>
        <dbReference type="Proteomes" id="UP001152795"/>
    </source>
</evidence>
<dbReference type="OrthoDB" id="297219at2759"/>
<feature type="compositionally biased region" description="Basic and acidic residues" evidence="4">
    <location>
        <begin position="543"/>
        <end position="556"/>
    </location>
</feature>
<organism evidence="5 6">
    <name type="scientific">Paramuricea clavata</name>
    <name type="common">Red gorgonian</name>
    <name type="synonym">Violescent sea-whip</name>
    <dbReference type="NCBI Taxonomy" id="317549"/>
    <lineage>
        <taxon>Eukaryota</taxon>
        <taxon>Metazoa</taxon>
        <taxon>Cnidaria</taxon>
        <taxon>Anthozoa</taxon>
        <taxon>Octocorallia</taxon>
        <taxon>Malacalcyonacea</taxon>
        <taxon>Plexauridae</taxon>
        <taxon>Paramuricea</taxon>
    </lineage>
</organism>